<feature type="region of interest" description="Disordered" evidence="1">
    <location>
        <begin position="1"/>
        <end position="24"/>
    </location>
</feature>
<dbReference type="Proteomes" id="UP000886520">
    <property type="component" value="Chromosome 18"/>
</dbReference>
<feature type="compositionally biased region" description="Basic residues" evidence="1">
    <location>
        <begin position="1"/>
        <end position="12"/>
    </location>
</feature>
<proteinExistence type="predicted"/>
<evidence type="ECO:0000256" key="1">
    <source>
        <dbReference type="SAM" id="MobiDB-lite"/>
    </source>
</evidence>
<evidence type="ECO:0000313" key="2">
    <source>
        <dbReference type="EMBL" id="KAI5066539.1"/>
    </source>
</evidence>
<organism evidence="2 3">
    <name type="scientific">Adiantum capillus-veneris</name>
    <name type="common">Maidenhair fern</name>
    <dbReference type="NCBI Taxonomy" id="13818"/>
    <lineage>
        <taxon>Eukaryota</taxon>
        <taxon>Viridiplantae</taxon>
        <taxon>Streptophyta</taxon>
        <taxon>Embryophyta</taxon>
        <taxon>Tracheophyta</taxon>
        <taxon>Polypodiopsida</taxon>
        <taxon>Polypodiidae</taxon>
        <taxon>Polypodiales</taxon>
        <taxon>Pteridineae</taxon>
        <taxon>Pteridaceae</taxon>
        <taxon>Vittarioideae</taxon>
        <taxon>Adiantum</taxon>
    </lineage>
</organism>
<gene>
    <name evidence="2" type="ORF">GOP47_0019163</name>
</gene>
<reference evidence="2" key="1">
    <citation type="submission" date="2021-01" db="EMBL/GenBank/DDBJ databases">
        <title>Adiantum capillus-veneris genome.</title>
        <authorList>
            <person name="Fang Y."/>
            <person name="Liao Q."/>
        </authorList>
    </citation>
    <scope>NUCLEOTIDE SEQUENCE</scope>
    <source>
        <strain evidence="2">H3</strain>
        <tissue evidence="2">Leaf</tissue>
    </source>
</reference>
<protein>
    <submittedName>
        <fullName evidence="2">Uncharacterized protein</fullName>
    </submittedName>
</protein>
<name>A0A9D4UFS3_ADICA</name>
<evidence type="ECO:0000313" key="3">
    <source>
        <dbReference type="Proteomes" id="UP000886520"/>
    </source>
</evidence>
<dbReference type="AlphaFoldDB" id="A0A9D4UFS3"/>
<comment type="caution">
    <text evidence="2">The sequence shown here is derived from an EMBL/GenBank/DDBJ whole genome shotgun (WGS) entry which is preliminary data.</text>
</comment>
<dbReference type="OrthoDB" id="185373at2759"/>
<keyword evidence="3" id="KW-1185">Reference proteome</keyword>
<sequence>MEKFKLSTRHPQMRKETRCSKMEGGTKRHKQVGIKVDLIQRPSAINSAAEPSHLPTRNRTMPPNLCSSRASWNVVTWECIDCGICPIGTGQETSGLFADCRATKLLAVFSRCKERDGIAYASILKAYGIMQDAGMGKRIHDDSVSQEPLEKHYVLGTALACMQNVMHLRKRKNCLRILLFAVVSLGMH</sequence>
<feature type="compositionally biased region" description="Basic and acidic residues" evidence="1">
    <location>
        <begin position="13"/>
        <end position="24"/>
    </location>
</feature>
<accession>A0A9D4UFS3</accession>
<dbReference type="EMBL" id="JABFUD020000018">
    <property type="protein sequence ID" value="KAI5066539.1"/>
    <property type="molecule type" value="Genomic_DNA"/>
</dbReference>